<reference evidence="1" key="1">
    <citation type="submission" date="2023-01" db="EMBL/GenBank/DDBJ databases">
        <title>The growth and conidiation of Purpureocillium lavendulum are regulated by nitrogen source and histone H3K14 acetylation.</title>
        <authorList>
            <person name="Tang P."/>
            <person name="Han J."/>
            <person name="Zhang C."/>
            <person name="Tang P."/>
            <person name="Qi F."/>
            <person name="Zhang K."/>
            <person name="Liang L."/>
        </authorList>
    </citation>
    <scope>NUCLEOTIDE SEQUENCE</scope>
    <source>
        <strain evidence="1">YMF1.00683</strain>
    </source>
</reference>
<keyword evidence="2" id="KW-1185">Reference proteome</keyword>
<evidence type="ECO:0000313" key="2">
    <source>
        <dbReference type="Proteomes" id="UP001163105"/>
    </source>
</evidence>
<evidence type="ECO:0000313" key="1">
    <source>
        <dbReference type="EMBL" id="KAJ6437962.1"/>
    </source>
</evidence>
<dbReference type="EMBL" id="JAQHRD010000009">
    <property type="protein sequence ID" value="KAJ6437962.1"/>
    <property type="molecule type" value="Genomic_DNA"/>
</dbReference>
<dbReference type="Proteomes" id="UP001163105">
    <property type="component" value="Unassembled WGS sequence"/>
</dbReference>
<accession>A0AB34FFX7</accession>
<gene>
    <name evidence="1" type="ORF">O9K51_09384</name>
</gene>
<sequence length="131" mass="14452">MSRQHHCTDALNQAALEHFFRQAVNREMIAFLADAAQAVVTHPAVMFPASPDIHNLLVPPPRGVESPSLRSVVADTGSFHRPTRYQVQCPVQVLTLMSIIICMAFLKGKLRPTAQGLRCTPTAFISLAHHM</sequence>
<dbReference type="AlphaFoldDB" id="A0AB34FFX7"/>
<comment type="caution">
    <text evidence="1">The sequence shown here is derived from an EMBL/GenBank/DDBJ whole genome shotgun (WGS) entry which is preliminary data.</text>
</comment>
<protein>
    <submittedName>
        <fullName evidence="1">PHO85 cyclin-9</fullName>
    </submittedName>
</protein>
<organism evidence="1 2">
    <name type="scientific">Purpureocillium lavendulum</name>
    <dbReference type="NCBI Taxonomy" id="1247861"/>
    <lineage>
        <taxon>Eukaryota</taxon>
        <taxon>Fungi</taxon>
        <taxon>Dikarya</taxon>
        <taxon>Ascomycota</taxon>
        <taxon>Pezizomycotina</taxon>
        <taxon>Sordariomycetes</taxon>
        <taxon>Hypocreomycetidae</taxon>
        <taxon>Hypocreales</taxon>
        <taxon>Ophiocordycipitaceae</taxon>
        <taxon>Purpureocillium</taxon>
    </lineage>
</organism>
<proteinExistence type="predicted"/>
<name>A0AB34FFX7_9HYPO</name>